<sequence length="59" mass="6376">MTGMILALICTEQDIKAAVVNAVYLHGLCADELIKIENERTIVASQLSDVLGKVLNGLY</sequence>
<dbReference type="Proteomes" id="UP000743899">
    <property type="component" value="Unassembled WGS sequence"/>
</dbReference>
<evidence type="ECO:0000259" key="1">
    <source>
        <dbReference type="PROSITE" id="PS51383"/>
    </source>
</evidence>
<reference evidence="2 3" key="1">
    <citation type="submission" date="2020-01" db="EMBL/GenBank/DDBJ databases">
        <title>A novel Bacillus sp. from Pasinler.</title>
        <authorList>
            <person name="Adiguzel A."/>
            <person name="Ay H."/>
            <person name="Baltaci M.O."/>
        </authorList>
    </citation>
    <scope>NUCLEOTIDE SEQUENCE [LARGE SCALE GENOMIC DNA]</scope>
    <source>
        <strain evidence="2 3">P1</strain>
    </source>
</reference>
<organism evidence="2 3">
    <name type="scientific">Pallidibacillus pasinlerensis</name>
    <dbReference type="NCBI Taxonomy" id="2703818"/>
    <lineage>
        <taxon>Bacteria</taxon>
        <taxon>Bacillati</taxon>
        <taxon>Bacillota</taxon>
        <taxon>Bacilli</taxon>
        <taxon>Bacillales</taxon>
        <taxon>Bacillaceae</taxon>
        <taxon>Pallidibacillus</taxon>
    </lineage>
</organism>
<feature type="domain" description="YjeF C-terminal" evidence="1">
    <location>
        <begin position="1"/>
        <end position="58"/>
    </location>
</feature>
<dbReference type="PROSITE" id="PS51383">
    <property type="entry name" value="YJEF_C_3"/>
    <property type="match status" value="1"/>
</dbReference>
<dbReference type="InterPro" id="IPR029056">
    <property type="entry name" value="Ribokinase-like"/>
</dbReference>
<name>A0ABX0A3X8_9BACI</name>
<gene>
    <name evidence="2" type="ORF">GW534_05415</name>
</gene>
<protein>
    <recommendedName>
        <fullName evidence="1">YjeF C-terminal domain-containing protein</fullName>
    </recommendedName>
</protein>
<keyword evidence="3" id="KW-1185">Reference proteome</keyword>
<dbReference type="InterPro" id="IPR000631">
    <property type="entry name" value="CARKD"/>
</dbReference>
<proteinExistence type="predicted"/>
<dbReference type="EMBL" id="JAACYS010000017">
    <property type="protein sequence ID" value="NCU17211.1"/>
    <property type="molecule type" value="Genomic_DNA"/>
</dbReference>
<accession>A0ABX0A3X8</accession>
<evidence type="ECO:0000313" key="2">
    <source>
        <dbReference type="EMBL" id="NCU17211.1"/>
    </source>
</evidence>
<dbReference type="Gene3D" id="3.40.1190.20">
    <property type="match status" value="1"/>
</dbReference>
<dbReference type="SUPFAM" id="SSF53613">
    <property type="entry name" value="Ribokinase-like"/>
    <property type="match status" value="1"/>
</dbReference>
<comment type="caution">
    <text evidence="2">The sequence shown here is derived from an EMBL/GenBank/DDBJ whole genome shotgun (WGS) entry which is preliminary data.</text>
</comment>
<evidence type="ECO:0000313" key="3">
    <source>
        <dbReference type="Proteomes" id="UP000743899"/>
    </source>
</evidence>